<accession>A0A1Q2SR59</accession>
<dbReference type="Proteomes" id="UP000246873">
    <property type="component" value="Genome"/>
</dbReference>
<dbReference type="Pfam" id="PF03263">
    <property type="entry name" value="Cucumo_2B"/>
    <property type="match status" value="1"/>
</dbReference>
<organism evidence="2">
    <name type="scientific">Cucumber mosaic virus</name>
    <name type="common">cucumber mosaic cucumovirus</name>
    <dbReference type="NCBI Taxonomy" id="12305"/>
    <lineage>
        <taxon>Viruses</taxon>
        <taxon>Riboviria</taxon>
        <taxon>Orthornavirae</taxon>
        <taxon>Kitrinoviricota</taxon>
        <taxon>Alsuviricetes</taxon>
        <taxon>Martellivirales</taxon>
        <taxon>Bromoviridae</taxon>
        <taxon>Cucumovirus</taxon>
        <taxon>Cucumovirus CMV</taxon>
    </lineage>
</organism>
<feature type="region of interest" description="Disordered" evidence="1">
    <location>
        <begin position="18"/>
        <end position="43"/>
    </location>
</feature>
<dbReference type="InterPro" id="IPR004946">
    <property type="entry name" value="Cucumo_2B"/>
</dbReference>
<sequence>MGSNEGAMTNVELQLARMMEVKKQRRRSHKQNRRERGYKSPSEKARSNLRLFRFLPFFQVNCSELIELTGPGRHVNMAELPESEASRFTLSAEDTDFDDTDWFAGNEWAEGVF</sequence>
<proteinExistence type="predicted"/>
<evidence type="ECO:0000256" key="1">
    <source>
        <dbReference type="SAM" id="MobiDB-lite"/>
    </source>
</evidence>
<dbReference type="EMBL" id="LC066448">
    <property type="protein sequence ID" value="BAW81816.1"/>
    <property type="molecule type" value="Genomic_RNA"/>
</dbReference>
<dbReference type="Gene3D" id="1.20.5.3800">
    <property type="match status" value="1"/>
</dbReference>
<reference evidence="2" key="1">
    <citation type="journal article" date="2016" name="Virology">
        <title>Temporal analysis of reassortment and molecular evolution of Cucumber mosaic virus: Extra clues from its segmented genome.</title>
        <authorList>
            <person name="Ohshima K."/>
            <person name="Matsumoto K."/>
            <person name="Yasaka R."/>
            <person name="Nishiyama M."/>
            <person name="Soejima K."/>
            <person name="Korkmaz S."/>
            <person name="Ho S.Y.W."/>
            <person name="Gibbs A.J."/>
            <person name="Takeshita M."/>
        </authorList>
    </citation>
    <scope>NUCLEOTIDE SEQUENCE [LARGE SCALE GENOMIC DNA]</scope>
    <source>
        <strain evidence="2">TRT611J</strain>
    </source>
</reference>
<feature type="compositionally biased region" description="Basic and acidic residues" evidence="1">
    <location>
        <begin position="34"/>
        <end position="43"/>
    </location>
</feature>
<protein>
    <submittedName>
        <fullName evidence="2">2b protein</fullName>
    </submittedName>
</protein>
<feature type="compositionally biased region" description="Basic residues" evidence="1">
    <location>
        <begin position="23"/>
        <end position="33"/>
    </location>
</feature>
<name>A0A1Q2SR59_9BROM</name>
<dbReference type="SMR" id="A0A1Q2SR59"/>
<evidence type="ECO:0000313" key="2">
    <source>
        <dbReference type="EMBL" id="BAW81816.1"/>
    </source>
</evidence>